<feature type="domain" description="Glycosyltransferase subfamily 4-like N-terminal" evidence="1">
    <location>
        <begin position="8"/>
        <end position="168"/>
    </location>
</feature>
<dbReference type="SUPFAM" id="SSF53756">
    <property type="entry name" value="UDP-Glycosyltransferase/glycogen phosphorylase"/>
    <property type="match status" value="1"/>
</dbReference>
<proteinExistence type="predicted"/>
<reference evidence="2 3" key="1">
    <citation type="submission" date="2018-08" db="EMBL/GenBank/DDBJ databases">
        <title>Mucilaginibacter terrae sp. nov., isolated from manganese diggings.</title>
        <authorList>
            <person name="Huang Y."/>
            <person name="Zhou Z."/>
        </authorList>
    </citation>
    <scope>NUCLEOTIDE SEQUENCE [LARGE SCALE GENOMIC DNA]</scope>
    <source>
        <strain evidence="2 3">ZH6</strain>
    </source>
</reference>
<dbReference type="AlphaFoldDB" id="A0A3E2NN55"/>
<dbReference type="EMBL" id="QWDE01000003">
    <property type="protein sequence ID" value="RFZ82383.1"/>
    <property type="molecule type" value="Genomic_DNA"/>
</dbReference>
<gene>
    <name evidence="2" type="ORF">DYU05_16655</name>
</gene>
<dbReference type="OrthoDB" id="846071at2"/>
<dbReference type="GO" id="GO:0016757">
    <property type="term" value="F:glycosyltransferase activity"/>
    <property type="evidence" value="ECO:0007669"/>
    <property type="project" value="UniProtKB-ARBA"/>
</dbReference>
<name>A0A3E2NN55_9SPHI</name>
<dbReference type="Proteomes" id="UP000260823">
    <property type="component" value="Unassembled WGS sequence"/>
</dbReference>
<accession>A0A3E2NN55</accession>
<protein>
    <recommendedName>
        <fullName evidence="1">Glycosyltransferase subfamily 4-like N-terminal domain-containing protein</fullName>
    </recommendedName>
</protein>
<sequence length="403" mass="46306">MSLPFFKENGWEAEVLTTDQQLSDAPKDPLLTKSIPKDILVHTVKALNKKWTMRIGFGNIAYRSWWFYKQKGNDLLKQKQFDLIYFSTTQFSACTLGAYWRRRFGIPYVIDMQDPWHTDYYLNKPKHERPAKHWLSYRVNKWLESKAMKDVGGLISVSPQYIADLKARYPEIKDIPTAIITFGSSDQDMAIAKKHGDDFPKLLNPTYKNVVYIGRGGTDMHKAITPFFESIKQGLSQQPEAYNRLRLHFIGTSYAPQDTGTPTILPLAKEYELEGIITEVTNRISYYHALSTIKQADALFIPGSDDAKYTASKIYPYLLSKKPLLAIFHRQSPAISTLKEFDATDVHNFDNDAHLQEHIRRFLMSVLEGKAIPPVYNADALVRYSAKELTRKQCELFDSVIES</sequence>
<evidence type="ECO:0000313" key="2">
    <source>
        <dbReference type="EMBL" id="RFZ82383.1"/>
    </source>
</evidence>
<comment type="caution">
    <text evidence="2">The sequence shown here is derived from an EMBL/GenBank/DDBJ whole genome shotgun (WGS) entry which is preliminary data.</text>
</comment>
<dbReference type="Pfam" id="PF13579">
    <property type="entry name" value="Glyco_trans_4_4"/>
    <property type="match status" value="1"/>
</dbReference>
<dbReference type="Gene3D" id="3.40.50.2000">
    <property type="entry name" value="Glycogen Phosphorylase B"/>
    <property type="match status" value="1"/>
</dbReference>
<dbReference type="InterPro" id="IPR028098">
    <property type="entry name" value="Glyco_trans_4-like_N"/>
</dbReference>
<keyword evidence="3" id="KW-1185">Reference proteome</keyword>
<organism evidence="2 3">
    <name type="scientific">Mucilaginibacter terrenus</name>
    <dbReference type="NCBI Taxonomy" id="2482727"/>
    <lineage>
        <taxon>Bacteria</taxon>
        <taxon>Pseudomonadati</taxon>
        <taxon>Bacteroidota</taxon>
        <taxon>Sphingobacteriia</taxon>
        <taxon>Sphingobacteriales</taxon>
        <taxon>Sphingobacteriaceae</taxon>
        <taxon>Mucilaginibacter</taxon>
    </lineage>
</organism>
<evidence type="ECO:0000313" key="3">
    <source>
        <dbReference type="Proteomes" id="UP000260823"/>
    </source>
</evidence>
<evidence type="ECO:0000259" key="1">
    <source>
        <dbReference type="Pfam" id="PF13579"/>
    </source>
</evidence>